<dbReference type="Pfam" id="PF13966">
    <property type="entry name" value="zf-RVT"/>
    <property type="match status" value="1"/>
</dbReference>
<dbReference type="AlphaFoldDB" id="A0AAV2EBE1"/>
<evidence type="ECO:0000259" key="1">
    <source>
        <dbReference type="Pfam" id="PF13456"/>
    </source>
</evidence>
<evidence type="ECO:0000313" key="3">
    <source>
        <dbReference type="EMBL" id="CAL1382865.1"/>
    </source>
</evidence>
<dbReference type="GO" id="GO:0004523">
    <property type="term" value="F:RNA-DNA hybrid ribonuclease activity"/>
    <property type="evidence" value="ECO:0007669"/>
    <property type="project" value="InterPro"/>
</dbReference>
<evidence type="ECO:0008006" key="5">
    <source>
        <dbReference type="Google" id="ProtNLM"/>
    </source>
</evidence>
<dbReference type="Proteomes" id="UP001497516">
    <property type="component" value="Chromosome 4"/>
</dbReference>
<protein>
    <recommendedName>
        <fullName evidence="5">Reverse transcriptase zinc-binding domain-containing protein</fullName>
    </recommendedName>
</protein>
<name>A0AAV2EBE1_9ROSI</name>
<evidence type="ECO:0000313" key="4">
    <source>
        <dbReference type="Proteomes" id="UP001497516"/>
    </source>
</evidence>
<organism evidence="3 4">
    <name type="scientific">Linum trigynum</name>
    <dbReference type="NCBI Taxonomy" id="586398"/>
    <lineage>
        <taxon>Eukaryota</taxon>
        <taxon>Viridiplantae</taxon>
        <taxon>Streptophyta</taxon>
        <taxon>Embryophyta</taxon>
        <taxon>Tracheophyta</taxon>
        <taxon>Spermatophyta</taxon>
        <taxon>Magnoliopsida</taxon>
        <taxon>eudicotyledons</taxon>
        <taxon>Gunneridae</taxon>
        <taxon>Pentapetalae</taxon>
        <taxon>rosids</taxon>
        <taxon>fabids</taxon>
        <taxon>Malpighiales</taxon>
        <taxon>Linaceae</taxon>
        <taxon>Linum</taxon>
    </lineage>
</organism>
<dbReference type="EMBL" id="OZ034817">
    <property type="protein sequence ID" value="CAL1382865.1"/>
    <property type="molecule type" value="Genomic_DNA"/>
</dbReference>
<feature type="domain" description="Reverse transcriptase zinc-binding" evidence="2">
    <location>
        <begin position="82"/>
        <end position="153"/>
    </location>
</feature>
<dbReference type="GO" id="GO:0003676">
    <property type="term" value="F:nucleic acid binding"/>
    <property type="evidence" value="ECO:0007669"/>
    <property type="project" value="InterPro"/>
</dbReference>
<dbReference type="InterPro" id="IPR052929">
    <property type="entry name" value="RNase_H-like_EbsB-rel"/>
</dbReference>
<feature type="domain" description="RNase H type-1" evidence="1">
    <location>
        <begin position="266"/>
        <end position="331"/>
    </location>
</feature>
<dbReference type="InterPro" id="IPR002156">
    <property type="entry name" value="RNaseH_domain"/>
</dbReference>
<dbReference type="PANTHER" id="PTHR47074">
    <property type="entry name" value="BNAC02G40300D PROTEIN"/>
    <property type="match status" value="1"/>
</dbReference>
<dbReference type="InterPro" id="IPR026960">
    <property type="entry name" value="RVT-Znf"/>
</dbReference>
<evidence type="ECO:0000259" key="2">
    <source>
        <dbReference type="Pfam" id="PF13966"/>
    </source>
</evidence>
<accession>A0AAV2EBE1</accession>
<keyword evidence="4" id="KW-1185">Reference proteome</keyword>
<gene>
    <name evidence="3" type="ORF">LTRI10_LOCUS24169</name>
</gene>
<dbReference type="Pfam" id="PF13456">
    <property type="entry name" value="RVT_3"/>
    <property type="match status" value="1"/>
</dbReference>
<sequence>MGLPVDAAVWELIDPDLEWWDETLLESCFPSDIVKAIKQIPLRGNEEVDTLVWHNSKSGNYTVREGFKSWLADFLRQEVVETQGEAEVWRQIWKLNIPPKIRHFLWRFMREILPTGVQVHKRYPRRSDRCPFCGLVETQTQTFCECQWVSRIWRRSEFTGLFQLKDDDSFYNWVKRALEKGEVEKFEGWCVLLWYLWKERNAHLFNGAKLLEEEIVVRAKYLLEDYKIHQGRQKEQLAIQERQVWKRPNQGRVSVCTDAGILGDEGAGLGVVIRDSSGRFCLAATKRVPGKWKVEEAEALATEFEAQMDVQGHFPNAVLESDCQVLVQKLQAAH</sequence>
<proteinExistence type="predicted"/>
<dbReference type="PANTHER" id="PTHR47074:SF21">
    <property type="entry name" value="RNASE H TYPE-1 DOMAIN-CONTAINING PROTEIN"/>
    <property type="match status" value="1"/>
</dbReference>
<reference evidence="3 4" key="1">
    <citation type="submission" date="2024-04" db="EMBL/GenBank/DDBJ databases">
        <authorList>
            <person name="Fracassetti M."/>
        </authorList>
    </citation>
    <scope>NUCLEOTIDE SEQUENCE [LARGE SCALE GENOMIC DNA]</scope>
</reference>